<feature type="non-terminal residue" evidence="1">
    <location>
        <position position="1"/>
    </location>
</feature>
<dbReference type="AlphaFoldDB" id="A0A3S5B371"/>
<evidence type="ECO:0000313" key="1">
    <source>
        <dbReference type="EMBL" id="VEL11960.1"/>
    </source>
</evidence>
<sequence length="139" mass="14886">ISFSAILSNFNPLSAKDDVRPIISERYRLQDKVAMHLAPPSSLSSITLSFGDQILHTLQSPVHQAIEPSSIDSDMPDPTAISLTLSSVIAIPEVFSNQTGCQGAHDLCQRPGQEAGFGSVLSIPDVTSLYEPIHTSDQA</sequence>
<proteinExistence type="predicted"/>
<evidence type="ECO:0000313" key="2">
    <source>
        <dbReference type="Proteomes" id="UP000784294"/>
    </source>
</evidence>
<comment type="caution">
    <text evidence="1">The sequence shown here is derived from an EMBL/GenBank/DDBJ whole genome shotgun (WGS) entry which is preliminary data.</text>
</comment>
<dbReference type="EMBL" id="CAAALY010013369">
    <property type="protein sequence ID" value="VEL11960.1"/>
    <property type="molecule type" value="Genomic_DNA"/>
</dbReference>
<keyword evidence="2" id="KW-1185">Reference proteome</keyword>
<dbReference type="Proteomes" id="UP000784294">
    <property type="component" value="Unassembled WGS sequence"/>
</dbReference>
<accession>A0A3S5B371</accession>
<protein>
    <submittedName>
        <fullName evidence="1">Uncharacterized protein</fullName>
    </submittedName>
</protein>
<reference evidence="1" key="1">
    <citation type="submission" date="2018-11" db="EMBL/GenBank/DDBJ databases">
        <authorList>
            <consortium name="Pathogen Informatics"/>
        </authorList>
    </citation>
    <scope>NUCLEOTIDE SEQUENCE</scope>
</reference>
<name>A0A3S5B371_9PLAT</name>
<gene>
    <name evidence="1" type="ORF">PXEA_LOCUS5400</name>
</gene>
<organism evidence="1 2">
    <name type="scientific">Protopolystoma xenopodis</name>
    <dbReference type="NCBI Taxonomy" id="117903"/>
    <lineage>
        <taxon>Eukaryota</taxon>
        <taxon>Metazoa</taxon>
        <taxon>Spiralia</taxon>
        <taxon>Lophotrochozoa</taxon>
        <taxon>Platyhelminthes</taxon>
        <taxon>Monogenea</taxon>
        <taxon>Polyopisthocotylea</taxon>
        <taxon>Polystomatidea</taxon>
        <taxon>Polystomatidae</taxon>
        <taxon>Protopolystoma</taxon>
    </lineage>
</organism>